<feature type="compositionally biased region" description="Acidic residues" evidence="1">
    <location>
        <begin position="18"/>
        <end position="29"/>
    </location>
</feature>
<dbReference type="Proteomes" id="UP001303889">
    <property type="component" value="Unassembled WGS sequence"/>
</dbReference>
<dbReference type="AlphaFoldDB" id="A0AAN6MJ94"/>
<organism evidence="2 3">
    <name type="scientific">Staphylotrichum tortipilum</name>
    <dbReference type="NCBI Taxonomy" id="2831512"/>
    <lineage>
        <taxon>Eukaryota</taxon>
        <taxon>Fungi</taxon>
        <taxon>Dikarya</taxon>
        <taxon>Ascomycota</taxon>
        <taxon>Pezizomycotina</taxon>
        <taxon>Sordariomycetes</taxon>
        <taxon>Sordariomycetidae</taxon>
        <taxon>Sordariales</taxon>
        <taxon>Chaetomiaceae</taxon>
        <taxon>Staphylotrichum</taxon>
    </lineage>
</organism>
<sequence length="88" mass="9540">MDPQDSQQIPKDGGDLGGSDDAESGEDESGSGSSQYWEEPGFVYSQDEAVAAFTDYFEFLTKMYLDESFVAHPPPEGWLGIINADPAV</sequence>
<evidence type="ECO:0000313" key="2">
    <source>
        <dbReference type="EMBL" id="KAK3901274.1"/>
    </source>
</evidence>
<reference evidence="2" key="2">
    <citation type="submission" date="2023-05" db="EMBL/GenBank/DDBJ databases">
        <authorList>
            <consortium name="Lawrence Berkeley National Laboratory"/>
            <person name="Steindorff A."/>
            <person name="Hensen N."/>
            <person name="Bonometti L."/>
            <person name="Westerberg I."/>
            <person name="Brannstrom I.O."/>
            <person name="Guillou S."/>
            <person name="Cros-Aarteil S."/>
            <person name="Calhoun S."/>
            <person name="Haridas S."/>
            <person name="Kuo A."/>
            <person name="Mondo S."/>
            <person name="Pangilinan J."/>
            <person name="Riley R."/>
            <person name="Labutti K."/>
            <person name="Andreopoulos B."/>
            <person name="Lipzen A."/>
            <person name="Chen C."/>
            <person name="Yanf M."/>
            <person name="Daum C."/>
            <person name="Ng V."/>
            <person name="Clum A."/>
            <person name="Ohm R."/>
            <person name="Martin F."/>
            <person name="Silar P."/>
            <person name="Natvig D."/>
            <person name="Lalanne C."/>
            <person name="Gautier V."/>
            <person name="Ament-Velasquez S.L."/>
            <person name="Kruys A."/>
            <person name="Hutchinson M.I."/>
            <person name="Powell A.J."/>
            <person name="Barry K."/>
            <person name="Miller A.N."/>
            <person name="Grigoriev I.V."/>
            <person name="Debuchy R."/>
            <person name="Gladieux P."/>
            <person name="Thoren M.H."/>
            <person name="Johannesson H."/>
        </authorList>
    </citation>
    <scope>NUCLEOTIDE SEQUENCE</scope>
    <source>
        <strain evidence="2">CBS 103.79</strain>
    </source>
</reference>
<name>A0AAN6MJ94_9PEZI</name>
<feature type="region of interest" description="Disordered" evidence="1">
    <location>
        <begin position="1"/>
        <end position="40"/>
    </location>
</feature>
<comment type="caution">
    <text evidence="2">The sequence shown here is derived from an EMBL/GenBank/DDBJ whole genome shotgun (WGS) entry which is preliminary data.</text>
</comment>
<evidence type="ECO:0000313" key="3">
    <source>
        <dbReference type="Proteomes" id="UP001303889"/>
    </source>
</evidence>
<accession>A0AAN6MJ94</accession>
<reference evidence="2" key="1">
    <citation type="journal article" date="2023" name="Mol. Phylogenet. Evol.">
        <title>Genome-scale phylogeny and comparative genomics of the fungal order Sordariales.</title>
        <authorList>
            <person name="Hensen N."/>
            <person name="Bonometti L."/>
            <person name="Westerberg I."/>
            <person name="Brannstrom I.O."/>
            <person name="Guillou S."/>
            <person name="Cros-Aarteil S."/>
            <person name="Calhoun S."/>
            <person name="Haridas S."/>
            <person name="Kuo A."/>
            <person name="Mondo S."/>
            <person name="Pangilinan J."/>
            <person name="Riley R."/>
            <person name="LaButti K."/>
            <person name="Andreopoulos B."/>
            <person name="Lipzen A."/>
            <person name="Chen C."/>
            <person name="Yan M."/>
            <person name="Daum C."/>
            <person name="Ng V."/>
            <person name="Clum A."/>
            <person name="Steindorff A."/>
            <person name="Ohm R.A."/>
            <person name="Martin F."/>
            <person name="Silar P."/>
            <person name="Natvig D.O."/>
            <person name="Lalanne C."/>
            <person name="Gautier V."/>
            <person name="Ament-Velasquez S.L."/>
            <person name="Kruys A."/>
            <person name="Hutchinson M.I."/>
            <person name="Powell A.J."/>
            <person name="Barry K."/>
            <person name="Miller A.N."/>
            <person name="Grigoriev I.V."/>
            <person name="Debuchy R."/>
            <person name="Gladieux P."/>
            <person name="Hiltunen Thoren M."/>
            <person name="Johannesson H."/>
        </authorList>
    </citation>
    <scope>NUCLEOTIDE SEQUENCE</scope>
    <source>
        <strain evidence="2">CBS 103.79</strain>
    </source>
</reference>
<dbReference type="EMBL" id="MU855593">
    <property type="protein sequence ID" value="KAK3901274.1"/>
    <property type="molecule type" value="Genomic_DNA"/>
</dbReference>
<protein>
    <submittedName>
        <fullName evidence="2">Uncharacterized protein</fullName>
    </submittedName>
</protein>
<proteinExistence type="predicted"/>
<evidence type="ECO:0000256" key="1">
    <source>
        <dbReference type="SAM" id="MobiDB-lite"/>
    </source>
</evidence>
<gene>
    <name evidence="2" type="ORF">C8A05DRAFT_35053</name>
</gene>
<keyword evidence="3" id="KW-1185">Reference proteome</keyword>